<comment type="caution">
    <text evidence="2">The sequence shown here is derived from an EMBL/GenBank/DDBJ whole genome shotgun (WGS) entry which is preliminary data.</text>
</comment>
<evidence type="ECO:0000256" key="1">
    <source>
        <dbReference type="SAM" id="SignalP"/>
    </source>
</evidence>
<name>A0A154WA23_9PROT</name>
<dbReference type="Proteomes" id="UP000076400">
    <property type="component" value="Unassembled WGS sequence"/>
</dbReference>
<protein>
    <recommendedName>
        <fullName evidence="4">DUF2066 domain-containing protein</fullName>
    </recommendedName>
</protein>
<keyword evidence="3" id="KW-1185">Reference proteome</keyword>
<sequence length="363" mass="38850">MVHRLKALSTAALFSVLAVFAPLEHAHAQAGGRLYVVEGVPIDVTAKSAVEARDQALTEGQREAFKRLMERLTPAGSTPPGASDSEIEGMVQGFQIRDERASGVRYLANLVVQFRPAAVQSFLSRRNVAAVVSAAPAVLIVPVLAEEGGARLWEDPNPWREAWEQAPLGQTIVPITVPLGDARDLTGITAEQAMAGDEAALTTLAQRYGASSSVVAVARLGGTETQPAVNIQVNQIGGMPGPAIAETLAAEPGETREALLNRAISRISNDLDRDWKQQATIQPGMENTLTVTVPLTGLEDWMTVRRRLSGLPIVRKQTVKSLSRSEATLDIGYAGTTDQLRSALEQRNLALSEDATGWRLAAR</sequence>
<gene>
    <name evidence="2" type="ORF">AUP43_06165</name>
</gene>
<feature type="chain" id="PRO_5007602300" description="DUF2066 domain-containing protein" evidence="1">
    <location>
        <begin position="22"/>
        <end position="363"/>
    </location>
</feature>
<evidence type="ECO:0008006" key="4">
    <source>
        <dbReference type="Google" id="ProtNLM"/>
    </source>
</evidence>
<dbReference type="Pfam" id="PF09839">
    <property type="entry name" value="DUF2066"/>
    <property type="match status" value="1"/>
</dbReference>
<evidence type="ECO:0000313" key="3">
    <source>
        <dbReference type="Proteomes" id="UP000076400"/>
    </source>
</evidence>
<proteinExistence type="predicted"/>
<feature type="signal peptide" evidence="1">
    <location>
        <begin position="1"/>
        <end position="21"/>
    </location>
</feature>
<dbReference type="STRING" id="580166.AUP43_06165"/>
<evidence type="ECO:0000313" key="2">
    <source>
        <dbReference type="EMBL" id="KZD10305.1"/>
    </source>
</evidence>
<dbReference type="InterPro" id="IPR018642">
    <property type="entry name" value="DUF2066"/>
</dbReference>
<dbReference type="EMBL" id="LPXN01000090">
    <property type="protein sequence ID" value="KZD10305.1"/>
    <property type="molecule type" value="Genomic_DNA"/>
</dbReference>
<organism evidence="2 3">
    <name type="scientific">Oceanibaculum pacificum</name>
    <dbReference type="NCBI Taxonomy" id="580166"/>
    <lineage>
        <taxon>Bacteria</taxon>
        <taxon>Pseudomonadati</taxon>
        <taxon>Pseudomonadota</taxon>
        <taxon>Alphaproteobacteria</taxon>
        <taxon>Rhodospirillales</taxon>
        <taxon>Oceanibaculaceae</taxon>
        <taxon>Oceanibaculum</taxon>
    </lineage>
</organism>
<keyword evidence="1" id="KW-0732">Signal</keyword>
<dbReference type="AlphaFoldDB" id="A0A154WA23"/>
<reference evidence="2 3" key="1">
    <citation type="submission" date="2015-12" db="EMBL/GenBank/DDBJ databases">
        <title>Genome sequence of Oceanibaculum pacificum MCCC 1A02656.</title>
        <authorList>
            <person name="Lu L."/>
            <person name="Lai Q."/>
            <person name="Shao Z."/>
            <person name="Qian P."/>
        </authorList>
    </citation>
    <scope>NUCLEOTIDE SEQUENCE [LARGE SCALE GENOMIC DNA]</scope>
    <source>
        <strain evidence="2 3">MCCC 1A02656</strain>
    </source>
</reference>
<dbReference type="RefSeq" id="WP_067553856.1">
    <property type="nucleotide sequence ID" value="NZ_LPXN01000090.1"/>
</dbReference>
<accession>A0A154WA23</accession>